<sequence>MANIHPNHYTQQQNLTNISTNCNYCGEPNSQCCCKYNQMKPSRNLADTRNADMNPNYHRSVTTSSSESTDTTGSNNNNHSNINVPVQSLFDHRWSNPSVNYPVYVNSMASNDSGNATIGSVSMDNANNKYYSSDNQVNYVQTQNTGSQELYSAFEESPQPLQAEIQSVPPSNINLPKRKPSVQTSDKTKSKKYNRIPVRQEFSHLNKPSHDSSHPSAYNDMGADMNSFFNFSNNDFSSNDLSTNDFASEFAVGAFATGDFNNDFANISDNNDNISGTENSIAYNSVPLPTNDDTTGDSTIKLQKKNKKPEFHLPLDNLNNRNVMFSKLTDLTASSPSDSSVDKYDHLKIMEPDLGLGYDHDFRNNFQDNITPSMKPPGTNTQEYFEVYNLSDTGGEDSYKNVNIDNDYEGINSGSNTDTSQTDTHKLTNRMSSSYNDRGGLTRPRLNYAQSFNSALDSKPSIGPSLNGFNFDTGVTKNIPGAYRSTSDGPPETNNDDPAPLNKKNLLVKTQQNYSHLDIQRPIFERADSNQSLNSVGSIGSATKKKRSPKGAVCSVCDKYISRDLTRHMRIHDDVGRFQCVYPKSMCNHKTGYFNRPYDYKKHLLHMHFKFDDPKGKTAHTLTDKLPLIGSCQACGARFSANDWLDSHILTNNKNQKCSYLRYETN</sequence>
<feature type="region of interest" description="Disordered" evidence="1">
    <location>
        <begin position="410"/>
        <end position="444"/>
    </location>
</feature>
<dbReference type="GeneID" id="2903716"/>
<keyword evidence="3" id="KW-1185">Reference proteome</keyword>
<accession>Q6BLA5</accession>
<dbReference type="InParanoid" id="Q6BLA5"/>
<gene>
    <name evidence="2" type="ordered locus">DEHA2F15092g</name>
</gene>
<protein>
    <submittedName>
        <fullName evidence="2">DEHA2F15092p</fullName>
    </submittedName>
</protein>
<feature type="region of interest" description="Disordered" evidence="1">
    <location>
        <begin position="45"/>
        <end position="82"/>
    </location>
</feature>
<dbReference type="VEuPathDB" id="FungiDB:DEHA2F15092g"/>
<dbReference type="RefSeq" id="XP_461016.2">
    <property type="nucleotide sequence ID" value="XM_461016.1"/>
</dbReference>
<dbReference type="Gene3D" id="3.30.160.60">
    <property type="entry name" value="Classic Zinc Finger"/>
    <property type="match status" value="1"/>
</dbReference>
<feature type="region of interest" description="Disordered" evidence="1">
    <location>
        <begin position="480"/>
        <end position="502"/>
    </location>
</feature>
<dbReference type="OrthoDB" id="4091477at2759"/>
<evidence type="ECO:0000313" key="2">
    <source>
        <dbReference type="EMBL" id="CAG89386.2"/>
    </source>
</evidence>
<feature type="compositionally biased region" description="Basic and acidic residues" evidence="1">
    <location>
        <begin position="201"/>
        <end position="213"/>
    </location>
</feature>
<reference evidence="2 3" key="1">
    <citation type="journal article" date="2004" name="Nature">
        <title>Genome evolution in yeasts.</title>
        <authorList>
            <consortium name="Genolevures"/>
            <person name="Dujon B."/>
            <person name="Sherman D."/>
            <person name="Fischer G."/>
            <person name="Durrens P."/>
            <person name="Casaregola S."/>
            <person name="Lafontaine I."/>
            <person name="de Montigny J."/>
            <person name="Marck C."/>
            <person name="Neuveglise C."/>
            <person name="Talla E."/>
            <person name="Goffard N."/>
            <person name="Frangeul L."/>
            <person name="Aigle M."/>
            <person name="Anthouard V."/>
            <person name="Babour A."/>
            <person name="Barbe V."/>
            <person name="Barnay S."/>
            <person name="Blanchin S."/>
            <person name="Beckerich J.M."/>
            <person name="Beyne E."/>
            <person name="Bleykasten C."/>
            <person name="Boisrame A."/>
            <person name="Boyer J."/>
            <person name="Cattolico L."/>
            <person name="Confanioleri F."/>
            <person name="de Daruvar A."/>
            <person name="Despons L."/>
            <person name="Fabre E."/>
            <person name="Fairhead C."/>
            <person name="Ferry-Dumazet H."/>
            <person name="Groppi A."/>
            <person name="Hantraye F."/>
            <person name="Hennequin C."/>
            <person name="Jauniaux N."/>
            <person name="Joyet P."/>
            <person name="Kachouri R."/>
            <person name="Kerrest A."/>
            <person name="Koszul R."/>
            <person name="Lemaire M."/>
            <person name="Lesur I."/>
            <person name="Ma L."/>
            <person name="Muller H."/>
            <person name="Nicaud J.M."/>
            <person name="Nikolski M."/>
            <person name="Oztas S."/>
            <person name="Ozier-Kalogeropoulos O."/>
            <person name="Pellenz S."/>
            <person name="Potier S."/>
            <person name="Richard G.F."/>
            <person name="Straub M.L."/>
            <person name="Suleau A."/>
            <person name="Swennene D."/>
            <person name="Tekaia F."/>
            <person name="Wesolowski-Louvel M."/>
            <person name="Westhof E."/>
            <person name="Wirth B."/>
            <person name="Zeniou-Meyer M."/>
            <person name="Zivanovic I."/>
            <person name="Bolotin-Fukuhara M."/>
            <person name="Thierry A."/>
            <person name="Bouchier C."/>
            <person name="Caudron B."/>
            <person name="Scarpelli C."/>
            <person name="Gaillardin C."/>
            <person name="Weissenbach J."/>
            <person name="Wincker P."/>
            <person name="Souciet J.L."/>
        </authorList>
    </citation>
    <scope>NUCLEOTIDE SEQUENCE [LARGE SCALE GENOMIC DNA]</scope>
    <source>
        <strain evidence="3">ATCC 36239 / CBS 767 / BCRC 21394 / JCM 1990 / NBRC 0083 / IGC 2968</strain>
    </source>
</reference>
<proteinExistence type="predicted"/>
<dbReference type="STRING" id="284592.Q6BLA5"/>
<name>Q6BLA5_DEBHA</name>
<feature type="compositionally biased region" description="Polar residues" evidence="1">
    <location>
        <begin position="45"/>
        <end position="59"/>
    </location>
</feature>
<organism evidence="2 3">
    <name type="scientific">Debaryomyces hansenii (strain ATCC 36239 / CBS 767 / BCRC 21394 / JCM 1990 / NBRC 0083 / IGC 2968)</name>
    <name type="common">Yeast</name>
    <name type="synonym">Torulaspora hansenii</name>
    <dbReference type="NCBI Taxonomy" id="284592"/>
    <lineage>
        <taxon>Eukaryota</taxon>
        <taxon>Fungi</taxon>
        <taxon>Dikarya</taxon>
        <taxon>Ascomycota</taxon>
        <taxon>Saccharomycotina</taxon>
        <taxon>Pichiomycetes</taxon>
        <taxon>Debaryomycetaceae</taxon>
        <taxon>Debaryomyces</taxon>
    </lineage>
</organism>
<feature type="region of interest" description="Disordered" evidence="1">
    <location>
        <begin position="167"/>
        <end position="214"/>
    </location>
</feature>
<dbReference type="Proteomes" id="UP000000599">
    <property type="component" value="Chromosome F"/>
</dbReference>
<dbReference type="eggNOG" id="ENOG502S680">
    <property type="taxonomic scope" value="Eukaryota"/>
</dbReference>
<evidence type="ECO:0000256" key="1">
    <source>
        <dbReference type="SAM" id="MobiDB-lite"/>
    </source>
</evidence>
<dbReference type="EMBL" id="CR382138">
    <property type="protein sequence ID" value="CAG89386.2"/>
    <property type="molecule type" value="Genomic_DNA"/>
</dbReference>
<dbReference type="AlphaFoldDB" id="Q6BLA5"/>
<evidence type="ECO:0000313" key="3">
    <source>
        <dbReference type="Proteomes" id="UP000000599"/>
    </source>
</evidence>
<dbReference type="HOGENOM" id="CLU_412201_0_0_1"/>
<feature type="compositionally biased region" description="Low complexity" evidence="1">
    <location>
        <begin position="60"/>
        <end position="82"/>
    </location>
</feature>
<feature type="compositionally biased region" description="Polar residues" evidence="1">
    <location>
        <begin position="412"/>
        <end position="422"/>
    </location>
</feature>
<dbReference type="KEGG" id="dha:DEHA2F15092g"/>